<organism evidence="1 2">
    <name type="scientific">Endocarpon pusillum</name>
    <dbReference type="NCBI Taxonomy" id="364733"/>
    <lineage>
        <taxon>Eukaryota</taxon>
        <taxon>Fungi</taxon>
        <taxon>Dikarya</taxon>
        <taxon>Ascomycota</taxon>
        <taxon>Pezizomycotina</taxon>
        <taxon>Eurotiomycetes</taxon>
        <taxon>Chaetothyriomycetidae</taxon>
        <taxon>Verrucariales</taxon>
        <taxon>Verrucariaceae</taxon>
        <taxon>Endocarpon</taxon>
    </lineage>
</organism>
<dbReference type="Proteomes" id="UP000606974">
    <property type="component" value="Unassembled WGS sequence"/>
</dbReference>
<reference evidence="1" key="1">
    <citation type="submission" date="2020-02" db="EMBL/GenBank/DDBJ databases">
        <authorList>
            <person name="Palmer J.M."/>
        </authorList>
    </citation>
    <scope>NUCLEOTIDE SEQUENCE</scope>
    <source>
        <strain evidence="1">EPUS1.4</strain>
        <tissue evidence="1">Thallus</tissue>
    </source>
</reference>
<evidence type="ECO:0000313" key="1">
    <source>
        <dbReference type="EMBL" id="KAF7503478.1"/>
    </source>
</evidence>
<dbReference type="EMBL" id="JAACFV010000176">
    <property type="protein sequence ID" value="KAF7503478.1"/>
    <property type="molecule type" value="Genomic_DNA"/>
</dbReference>
<dbReference type="AlphaFoldDB" id="A0A8H7A6J3"/>
<name>A0A8H7A6J3_9EURO</name>
<keyword evidence="2" id="KW-1185">Reference proteome</keyword>
<proteinExistence type="predicted"/>
<gene>
    <name evidence="1" type="ORF">GJ744_003707</name>
</gene>
<dbReference type="PANTHER" id="PTHR38886">
    <property type="entry name" value="SESA DOMAIN-CONTAINING PROTEIN"/>
    <property type="match status" value="1"/>
</dbReference>
<sequence>MASPISFGDAYLMGKLALRLGQAFTKGRKSAPAEFREVESQLHSLSQALCALREAKNEAGAGIAVAPSRTNATSQGGQKRDEEPLNAILRSCDECLKHLERVVEKYSCIIEARDSQQPRLKQWTRDIKINWKKIAWTTEGGDLNTLRSQLTVHTNALNLVLGVATNSQARRVEASVEQISIMLREIHVWFVDNLKERPSIRVPSATDSSPSRTSAVPLQDITFELLVDAGPGKAPILICSCATLHAKWSVRTSQGPQTKLFECRCGQHDEKPHSSRVAAYALSTRTFPIRLAGKQKSWMIYKATNTNTNQLITVVVKKVSLNGMAEFEQTFIQRLAAVRAATMFHRSETNMLAYIDPETQEARLLHLIADVGNLHKSVRTINFSTGLRSYTRASTQEIQVLHYRPFHGFASGDDASTAEITHNSVLPAAEIVIFFNEQNSGLANDISRVVLHLTSTKKPKLDEAEAAVILKNIECAGFKDVDQAGQVSSLDVTFEFNTVEAAKAFHQKIEDMRMELFVTGLQHPQPGERMVLRRLQASHVRSEDVDIPDADITIVQSFQTQLFRLIIVSRNGCSILSQELPADFVSSLSDPGGPNLKSRAYLVQMDHDATQKLCCYNQGFQRLEFSHASNDRLFELGLAAIAGSLPVRMVTNMQVEGE</sequence>
<evidence type="ECO:0008006" key="3">
    <source>
        <dbReference type="Google" id="ProtNLM"/>
    </source>
</evidence>
<accession>A0A8H7A6J3</accession>
<dbReference type="OrthoDB" id="5404564at2759"/>
<dbReference type="PANTHER" id="PTHR38886:SF1">
    <property type="entry name" value="NACHT-NTPASE AND P-LOOP NTPASES N-TERMINAL DOMAIN-CONTAINING PROTEIN"/>
    <property type="match status" value="1"/>
</dbReference>
<comment type="caution">
    <text evidence="1">The sequence shown here is derived from an EMBL/GenBank/DDBJ whole genome shotgun (WGS) entry which is preliminary data.</text>
</comment>
<evidence type="ECO:0000313" key="2">
    <source>
        <dbReference type="Proteomes" id="UP000606974"/>
    </source>
</evidence>
<protein>
    <recommendedName>
        <fullName evidence="3">Fungal N-terminal domain-containing protein</fullName>
    </recommendedName>
</protein>